<keyword evidence="8" id="KW-1185">Reference proteome</keyword>
<dbReference type="Gene3D" id="1.20.1070.10">
    <property type="entry name" value="Rhodopsin 7-helix transmembrane proteins"/>
    <property type="match status" value="1"/>
</dbReference>
<dbReference type="GO" id="GO:0004930">
    <property type="term" value="F:G protein-coupled receptor activity"/>
    <property type="evidence" value="ECO:0007669"/>
    <property type="project" value="InterPro"/>
</dbReference>
<sequence>MNNTSAVALDLCGRVIPPGDPFLKPDHPIRLVEGICFPFFLVICTVGNTLNILVLRNNRPKSTADIYMISLALSDLAILWLYIPTWVQRIQPAILTTNPDFLMFDKTYRGLYPGFMTIFYFISNWIVVVFSLERLLVVSKPMYFLGRFNVKTTTFAVLAIISIGIIKSLQVFLDYFFFQTTGKLSMYWNDIRAAKYPWLANWYPVQAVATVVDPILVFCFLIAINAILVHRLIKRHKTCKQDLQSGQGKSDSGNYMNTVVLSMGCAFLFLVCKLPSFVYNALLLATRPPFCTYRISNFAGPHWLAFVWLFSTINYSVNFYLYCAISKKFREQLKAQFPGLTSSMRRLRSRFRRTRGPGVPAAAQFSLPRTDSTNVP</sequence>
<dbReference type="InterPro" id="IPR000276">
    <property type="entry name" value="GPCR_Rhodpsn"/>
</dbReference>
<evidence type="ECO:0000256" key="2">
    <source>
        <dbReference type="ARBA" id="ARBA00022692"/>
    </source>
</evidence>
<dbReference type="EMBL" id="MTYJ01000002">
    <property type="protein sequence ID" value="OQV25690.1"/>
    <property type="molecule type" value="Genomic_DNA"/>
</dbReference>
<dbReference type="GO" id="GO:0016020">
    <property type="term" value="C:membrane"/>
    <property type="evidence" value="ECO:0007669"/>
    <property type="project" value="UniProtKB-SubCell"/>
</dbReference>
<dbReference type="AlphaFoldDB" id="A0A1W0XDZ1"/>
<name>A0A1W0XDZ1_HYPEX</name>
<feature type="transmembrane region" description="Helical" evidence="5">
    <location>
        <begin position="215"/>
        <end position="233"/>
    </location>
</feature>
<dbReference type="PANTHER" id="PTHR46641">
    <property type="entry name" value="FMRFAMIDE RECEPTOR-RELATED"/>
    <property type="match status" value="1"/>
</dbReference>
<keyword evidence="3 5" id="KW-1133">Transmembrane helix</keyword>
<comment type="subcellular location">
    <subcellularLocation>
        <location evidence="1">Membrane</location>
    </subcellularLocation>
</comment>
<evidence type="ECO:0000256" key="1">
    <source>
        <dbReference type="ARBA" id="ARBA00004370"/>
    </source>
</evidence>
<feature type="transmembrane region" description="Helical" evidence="5">
    <location>
        <begin position="111"/>
        <end position="132"/>
    </location>
</feature>
<feature type="transmembrane region" description="Helical" evidence="5">
    <location>
        <begin position="254"/>
        <end position="282"/>
    </location>
</feature>
<dbReference type="Pfam" id="PF00001">
    <property type="entry name" value="7tm_1"/>
    <property type="match status" value="1"/>
</dbReference>
<dbReference type="InterPro" id="IPR017452">
    <property type="entry name" value="GPCR_Rhodpsn_7TM"/>
</dbReference>
<dbReference type="SUPFAM" id="SSF81321">
    <property type="entry name" value="Family A G protein-coupled receptor-like"/>
    <property type="match status" value="1"/>
</dbReference>
<evidence type="ECO:0000256" key="5">
    <source>
        <dbReference type="SAM" id="Phobius"/>
    </source>
</evidence>
<protein>
    <recommendedName>
        <fullName evidence="6">G-protein coupled receptors family 1 profile domain-containing protein</fullName>
    </recommendedName>
</protein>
<feature type="domain" description="G-protein coupled receptors family 1 profile" evidence="6">
    <location>
        <begin position="47"/>
        <end position="322"/>
    </location>
</feature>
<organism evidence="7 8">
    <name type="scientific">Hypsibius exemplaris</name>
    <name type="common">Freshwater tardigrade</name>
    <dbReference type="NCBI Taxonomy" id="2072580"/>
    <lineage>
        <taxon>Eukaryota</taxon>
        <taxon>Metazoa</taxon>
        <taxon>Ecdysozoa</taxon>
        <taxon>Tardigrada</taxon>
        <taxon>Eutardigrada</taxon>
        <taxon>Parachela</taxon>
        <taxon>Hypsibioidea</taxon>
        <taxon>Hypsibiidae</taxon>
        <taxon>Hypsibius</taxon>
    </lineage>
</organism>
<evidence type="ECO:0000313" key="8">
    <source>
        <dbReference type="Proteomes" id="UP000192578"/>
    </source>
</evidence>
<feature type="transmembrane region" description="Helical" evidence="5">
    <location>
        <begin position="31"/>
        <end position="54"/>
    </location>
</feature>
<dbReference type="PROSITE" id="PS50262">
    <property type="entry name" value="G_PROTEIN_RECEP_F1_2"/>
    <property type="match status" value="1"/>
</dbReference>
<accession>A0A1W0XDZ1</accession>
<dbReference type="PRINTS" id="PR00237">
    <property type="entry name" value="GPCRRHODOPSN"/>
</dbReference>
<reference evidence="8" key="1">
    <citation type="submission" date="2017-01" db="EMBL/GenBank/DDBJ databases">
        <title>Comparative genomics of anhydrobiosis in the tardigrade Hypsibius dujardini.</title>
        <authorList>
            <person name="Yoshida Y."/>
            <person name="Koutsovoulos G."/>
            <person name="Laetsch D."/>
            <person name="Stevens L."/>
            <person name="Kumar S."/>
            <person name="Horikawa D."/>
            <person name="Ishino K."/>
            <person name="Komine S."/>
            <person name="Tomita M."/>
            <person name="Blaxter M."/>
            <person name="Arakawa K."/>
        </authorList>
    </citation>
    <scope>NUCLEOTIDE SEQUENCE [LARGE SCALE GENOMIC DNA]</scope>
    <source>
        <strain evidence="8">Z151</strain>
    </source>
</reference>
<evidence type="ECO:0000256" key="3">
    <source>
        <dbReference type="ARBA" id="ARBA00022989"/>
    </source>
</evidence>
<feature type="transmembrane region" description="Helical" evidence="5">
    <location>
        <begin position="153"/>
        <end position="178"/>
    </location>
</feature>
<dbReference type="Proteomes" id="UP000192578">
    <property type="component" value="Unassembled WGS sequence"/>
</dbReference>
<keyword evidence="2 5" id="KW-0812">Transmembrane</keyword>
<dbReference type="OrthoDB" id="10011262at2759"/>
<evidence type="ECO:0000259" key="6">
    <source>
        <dbReference type="PROSITE" id="PS50262"/>
    </source>
</evidence>
<gene>
    <name evidence="7" type="ORF">BV898_00621</name>
</gene>
<feature type="transmembrane region" description="Helical" evidence="5">
    <location>
        <begin position="66"/>
        <end position="83"/>
    </location>
</feature>
<feature type="transmembrane region" description="Helical" evidence="5">
    <location>
        <begin position="302"/>
        <end position="325"/>
    </location>
</feature>
<proteinExistence type="predicted"/>
<evidence type="ECO:0000313" key="7">
    <source>
        <dbReference type="EMBL" id="OQV25690.1"/>
    </source>
</evidence>
<evidence type="ECO:0000256" key="4">
    <source>
        <dbReference type="ARBA" id="ARBA00023136"/>
    </source>
</evidence>
<comment type="caution">
    <text evidence="7">The sequence shown here is derived from an EMBL/GenBank/DDBJ whole genome shotgun (WGS) entry which is preliminary data.</text>
</comment>
<keyword evidence="4 5" id="KW-0472">Membrane</keyword>
<dbReference type="InterPro" id="IPR052954">
    <property type="entry name" value="GPCR-Ligand_Int"/>
</dbReference>